<evidence type="ECO:0000313" key="3">
    <source>
        <dbReference type="Proteomes" id="UP000247498"/>
    </source>
</evidence>
<gene>
    <name evidence="2" type="ORF">Rsub_03276</name>
</gene>
<dbReference type="InParanoid" id="A0A2V0NX51"/>
<organism evidence="2 3">
    <name type="scientific">Raphidocelis subcapitata</name>
    <dbReference type="NCBI Taxonomy" id="307507"/>
    <lineage>
        <taxon>Eukaryota</taxon>
        <taxon>Viridiplantae</taxon>
        <taxon>Chlorophyta</taxon>
        <taxon>core chlorophytes</taxon>
        <taxon>Chlorophyceae</taxon>
        <taxon>CS clade</taxon>
        <taxon>Sphaeropleales</taxon>
        <taxon>Selenastraceae</taxon>
        <taxon>Raphidocelis</taxon>
    </lineage>
</organism>
<protein>
    <submittedName>
        <fullName evidence="2">Uncharacterized protein</fullName>
    </submittedName>
</protein>
<sequence>MHKARSSPDGPSTSGVGSGGGAPAAATAREQAWALLSAFTVAEARGGAAAAQRFLGSAADRARLREAVLLAYSQPAPDAGWAPGPSAEVLLGIVASDARLAARALRDWTGALGLAFAPPRARVEGGEAAAAAAGGVYLKYDSKGPSCYLSPYQGRDRGVLLQLGAQQFGHLPLGLFDEGQANPPPPGP</sequence>
<dbReference type="Gene3D" id="3.30.360.10">
    <property type="entry name" value="Dihydrodipicolinate Reductase, domain 2"/>
    <property type="match status" value="1"/>
</dbReference>
<dbReference type="OrthoDB" id="536772at2759"/>
<evidence type="ECO:0000313" key="2">
    <source>
        <dbReference type="EMBL" id="GBF90143.1"/>
    </source>
</evidence>
<dbReference type="InterPro" id="IPR014953">
    <property type="entry name" value="DUF1824"/>
</dbReference>
<keyword evidence="3" id="KW-1185">Reference proteome</keyword>
<dbReference type="AlphaFoldDB" id="A0A2V0NX51"/>
<feature type="region of interest" description="Disordered" evidence="1">
    <location>
        <begin position="1"/>
        <end position="24"/>
    </location>
</feature>
<dbReference type="EMBL" id="BDRX01000015">
    <property type="protein sequence ID" value="GBF90143.1"/>
    <property type="molecule type" value="Genomic_DNA"/>
</dbReference>
<dbReference type="SUPFAM" id="SSF160532">
    <property type="entry name" value="Ava3019-like"/>
    <property type="match status" value="1"/>
</dbReference>
<proteinExistence type="predicted"/>
<reference evidence="2 3" key="1">
    <citation type="journal article" date="2018" name="Sci. Rep.">
        <title>Raphidocelis subcapitata (=Pseudokirchneriella subcapitata) provides an insight into genome evolution and environmental adaptations in the Sphaeropleales.</title>
        <authorList>
            <person name="Suzuki S."/>
            <person name="Yamaguchi H."/>
            <person name="Nakajima N."/>
            <person name="Kawachi M."/>
        </authorList>
    </citation>
    <scope>NUCLEOTIDE SEQUENCE [LARGE SCALE GENOMIC DNA]</scope>
    <source>
        <strain evidence="2 3">NIES-35</strain>
    </source>
</reference>
<dbReference type="Proteomes" id="UP000247498">
    <property type="component" value="Unassembled WGS sequence"/>
</dbReference>
<name>A0A2V0NX51_9CHLO</name>
<evidence type="ECO:0000256" key="1">
    <source>
        <dbReference type="SAM" id="MobiDB-lite"/>
    </source>
</evidence>
<comment type="caution">
    <text evidence="2">The sequence shown here is derived from an EMBL/GenBank/DDBJ whole genome shotgun (WGS) entry which is preliminary data.</text>
</comment>
<dbReference type="Pfam" id="PF08854">
    <property type="entry name" value="DUF1824"/>
    <property type="match status" value="1"/>
</dbReference>
<accession>A0A2V0NX51</accession>